<protein>
    <submittedName>
        <fullName evidence="2">Uncharacterized protein</fullName>
    </submittedName>
</protein>
<evidence type="ECO:0000313" key="2">
    <source>
        <dbReference type="EMBL" id="SCG70904.1"/>
    </source>
</evidence>
<keyword evidence="3" id="KW-1185">Reference proteome</keyword>
<reference evidence="3" key="1">
    <citation type="submission" date="2016-06" db="EMBL/GenBank/DDBJ databases">
        <authorList>
            <person name="Varghese N."/>
        </authorList>
    </citation>
    <scope>NUCLEOTIDE SEQUENCE [LARGE SCALE GENOMIC DNA]</scope>
    <source>
        <strain evidence="3">DSM 43171</strain>
    </source>
</reference>
<organism evidence="2 3">
    <name type="scientific">Micromonospora halophytica</name>
    <dbReference type="NCBI Taxonomy" id="47864"/>
    <lineage>
        <taxon>Bacteria</taxon>
        <taxon>Bacillati</taxon>
        <taxon>Actinomycetota</taxon>
        <taxon>Actinomycetes</taxon>
        <taxon>Micromonosporales</taxon>
        <taxon>Micromonosporaceae</taxon>
        <taxon>Micromonospora</taxon>
    </lineage>
</organism>
<dbReference type="EMBL" id="FMDN01000037">
    <property type="protein sequence ID" value="SCG70904.1"/>
    <property type="molecule type" value="Genomic_DNA"/>
</dbReference>
<gene>
    <name evidence="2" type="ORF">GA0070560_13722</name>
</gene>
<evidence type="ECO:0000256" key="1">
    <source>
        <dbReference type="SAM" id="MobiDB-lite"/>
    </source>
</evidence>
<dbReference type="AlphaFoldDB" id="A0A1C5JJW5"/>
<accession>A0A1C5JJW5</accession>
<evidence type="ECO:0000313" key="3">
    <source>
        <dbReference type="Proteomes" id="UP000199408"/>
    </source>
</evidence>
<name>A0A1C5JJW5_9ACTN</name>
<sequence>MQPGPVATSGPNAPICRPIGPISSRNPHPTVSVVFEQVEGGPANAEATALAAEIHADRGVRRVDDLAHRHGVSPAAYARSLR</sequence>
<dbReference type="Proteomes" id="UP000199408">
    <property type="component" value="Unassembled WGS sequence"/>
</dbReference>
<dbReference type="STRING" id="47864.GA0070560_13722"/>
<feature type="region of interest" description="Disordered" evidence="1">
    <location>
        <begin position="1"/>
        <end position="27"/>
    </location>
</feature>
<proteinExistence type="predicted"/>